<reference evidence="1 2" key="1">
    <citation type="journal article" date="2020" name="Microorganisms">
        <title>Reliable Identification of Environmental Pseudomonas Isolates Using the rpoD Gene.</title>
        <authorList>
            <consortium name="The Broad Institute Genome Sequencing Platform"/>
            <person name="Girard L."/>
            <person name="Lood C."/>
            <person name="Rokni-Zadeh H."/>
            <person name="van Noort V."/>
            <person name="Lavigne R."/>
            <person name="De Mot R."/>
        </authorList>
    </citation>
    <scope>NUCLEOTIDE SEQUENCE [LARGE SCALE GENOMIC DNA]</scope>
    <source>
        <strain evidence="1 2">RW9S1A</strain>
    </source>
</reference>
<dbReference type="Pfam" id="PF03583">
    <property type="entry name" value="LIP"/>
    <property type="match status" value="1"/>
</dbReference>
<dbReference type="GO" id="GO:0016042">
    <property type="term" value="P:lipid catabolic process"/>
    <property type="evidence" value="ECO:0007669"/>
    <property type="project" value="InterPro"/>
</dbReference>
<accession>A0A9E6TXM1</accession>
<dbReference type="PANTHER" id="PTHR34853">
    <property type="match status" value="1"/>
</dbReference>
<dbReference type="InterPro" id="IPR005152">
    <property type="entry name" value="Lipase_secreted"/>
</dbReference>
<dbReference type="AlphaFoldDB" id="A0A9E6TXM1"/>
<keyword evidence="2" id="KW-1185">Reference proteome</keyword>
<gene>
    <name evidence="1" type="ORF">HU772_005390</name>
</gene>
<name>A0A9E6TXM1_9PSED</name>
<dbReference type="Proteomes" id="UP000633418">
    <property type="component" value="Chromosome"/>
</dbReference>
<dbReference type="KEGG" id="pxn:HU772_005390"/>
<evidence type="ECO:0000313" key="1">
    <source>
        <dbReference type="EMBL" id="QXI39518.1"/>
    </source>
</evidence>
<dbReference type="InterPro" id="IPR029058">
    <property type="entry name" value="AB_hydrolase_fold"/>
</dbReference>
<dbReference type="PANTHER" id="PTHR34853:SF1">
    <property type="entry name" value="LIPASE 5"/>
    <property type="match status" value="1"/>
</dbReference>
<reference evidence="1 2" key="2">
    <citation type="journal article" date="2021" name="Microorganisms">
        <title>The Ever-Expanding Pseudomonas Genus: Description of 43 New Species and Partition of the Pseudomonas putida Group.</title>
        <authorList>
            <person name="Girard L."/>
            <person name="Lood C."/>
            <person name="Hofte M."/>
            <person name="Vandamme P."/>
            <person name="Rokni-Zadeh H."/>
            <person name="van Noort V."/>
            <person name="Lavigne R."/>
            <person name="De Mot R."/>
        </authorList>
    </citation>
    <scope>NUCLEOTIDE SEQUENCE [LARGE SCALE GENOMIC DNA]</scope>
    <source>
        <strain evidence="1 2">RW9S1A</strain>
    </source>
</reference>
<protein>
    <submittedName>
        <fullName evidence="1">Alpha/beta fold hydrolase</fullName>
    </submittedName>
</protein>
<dbReference type="GO" id="GO:0004806">
    <property type="term" value="F:triacylglycerol lipase activity"/>
    <property type="evidence" value="ECO:0007669"/>
    <property type="project" value="InterPro"/>
</dbReference>
<dbReference type="Gene3D" id="3.40.50.1820">
    <property type="entry name" value="alpha/beta hydrolase"/>
    <property type="match status" value="2"/>
</dbReference>
<sequence>MRTALGRMLRDSIMLASVGLVLVGCMVRQDQPPTEDPFYFVDAEALALGEHGRPLRYRPIAPPAGLEGAGQNTLIIYKSSKDDAQGTPVAVSAILALPKGEPGPGGWPVIAWAHGTVGSADKCAPSMDKAEDPGSEPLRLHQVINRSPHPMLNAFLEAGYAVVMSDYEGLGTAGPHPYLDGVSQARSILDAVRAARQLSMGEHGQARLSTRVAIVGHSQGGQAALFAAHQQPGWTPELHLVGVAAIAPASKLEMLQYLPSVAEDDAEARASMPFLVLVIQGALRAQPALDLDRIFTARGKSIYQQSADSLCRTELSESVWVQPGQGLFSEKILTVLDAPLRAMHPNLKIEAPIRLAQAEHDSRVSVGNTRELKDQLNATNQGDTPGVPVCYEEYATVEAADDPRLGDHFGILKTDIAPMTRWLGERLRGAPPRVCGVGEQARVQRNRLRASSNSAISSSVP</sequence>
<evidence type="ECO:0000313" key="2">
    <source>
        <dbReference type="Proteomes" id="UP000633418"/>
    </source>
</evidence>
<organism evidence="1 2">
    <name type="scientific">Pseudomonas xantholysinigenes</name>
    <dbReference type="NCBI Taxonomy" id="2745490"/>
    <lineage>
        <taxon>Bacteria</taxon>
        <taxon>Pseudomonadati</taxon>
        <taxon>Pseudomonadota</taxon>
        <taxon>Gammaproteobacteria</taxon>
        <taxon>Pseudomonadales</taxon>
        <taxon>Pseudomonadaceae</taxon>
        <taxon>Pseudomonas</taxon>
    </lineage>
</organism>
<dbReference type="EMBL" id="CP077095">
    <property type="protein sequence ID" value="QXI39518.1"/>
    <property type="molecule type" value="Genomic_DNA"/>
</dbReference>
<dbReference type="SUPFAM" id="SSF53474">
    <property type="entry name" value="alpha/beta-Hydrolases"/>
    <property type="match status" value="1"/>
</dbReference>
<dbReference type="PROSITE" id="PS51257">
    <property type="entry name" value="PROKAR_LIPOPROTEIN"/>
    <property type="match status" value="1"/>
</dbReference>
<dbReference type="RefSeq" id="WP_186659188.1">
    <property type="nucleotide sequence ID" value="NZ_CP077095.1"/>
</dbReference>
<proteinExistence type="predicted"/>
<keyword evidence="1" id="KW-0378">Hydrolase</keyword>